<protein>
    <submittedName>
        <fullName evidence="1">Uncharacterized protein</fullName>
    </submittedName>
</protein>
<reference evidence="1" key="1">
    <citation type="journal article" date="2019" name="bioRxiv">
        <title>The Genome of the Zebra Mussel, Dreissena polymorpha: A Resource for Invasive Species Research.</title>
        <authorList>
            <person name="McCartney M.A."/>
            <person name="Auch B."/>
            <person name="Kono T."/>
            <person name="Mallez S."/>
            <person name="Zhang Y."/>
            <person name="Obille A."/>
            <person name="Becker A."/>
            <person name="Abrahante J.E."/>
            <person name="Garbe J."/>
            <person name="Badalamenti J.P."/>
            <person name="Herman A."/>
            <person name="Mangelson H."/>
            <person name="Liachko I."/>
            <person name="Sullivan S."/>
            <person name="Sone E.D."/>
            <person name="Koren S."/>
            <person name="Silverstein K.A.T."/>
            <person name="Beckman K.B."/>
            <person name="Gohl D.M."/>
        </authorList>
    </citation>
    <scope>NUCLEOTIDE SEQUENCE</scope>
    <source>
        <strain evidence="1">Duluth1</strain>
        <tissue evidence="1">Whole animal</tissue>
    </source>
</reference>
<evidence type="ECO:0000313" key="2">
    <source>
        <dbReference type="Proteomes" id="UP000828390"/>
    </source>
</evidence>
<name>A0A9D4EPF8_DREPO</name>
<organism evidence="1 2">
    <name type="scientific">Dreissena polymorpha</name>
    <name type="common">Zebra mussel</name>
    <name type="synonym">Mytilus polymorpha</name>
    <dbReference type="NCBI Taxonomy" id="45954"/>
    <lineage>
        <taxon>Eukaryota</taxon>
        <taxon>Metazoa</taxon>
        <taxon>Spiralia</taxon>
        <taxon>Lophotrochozoa</taxon>
        <taxon>Mollusca</taxon>
        <taxon>Bivalvia</taxon>
        <taxon>Autobranchia</taxon>
        <taxon>Heteroconchia</taxon>
        <taxon>Euheterodonta</taxon>
        <taxon>Imparidentia</taxon>
        <taxon>Neoheterodontei</taxon>
        <taxon>Myida</taxon>
        <taxon>Dreissenoidea</taxon>
        <taxon>Dreissenidae</taxon>
        <taxon>Dreissena</taxon>
    </lineage>
</organism>
<sequence>MPVCTKPCHVLTDVVEAEIESFCIQMLQHAQVTTLQPQDTVCNKRMTPNVFKCPTKTICNTNRRGCKFHNSVALSNKRCPTNGMWDSLCKSIIDNHRFKRTFLDKYGRNPMVHNRVVDS</sequence>
<evidence type="ECO:0000313" key="1">
    <source>
        <dbReference type="EMBL" id="KAH3782998.1"/>
    </source>
</evidence>
<dbReference type="AlphaFoldDB" id="A0A9D4EPF8"/>
<proteinExistence type="predicted"/>
<comment type="caution">
    <text evidence="1">The sequence shown here is derived from an EMBL/GenBank/DDBJ whole genome shotgun (WGS) entry which is preliminary data.</text>
</comment>
<reference evidence="1" key="2">
    <citation type="submission" date="2020-11" db="EMBL/GenBank/DDBJ databases">
        <authorList>
            <person name="McCartney M.A."/>
            <person name="Auch B."/>
            <person name="Kono T."/>
            <person name="Mallez S."/>
            <person name="Becker A."/>
            <person name="Gohl D.M."/>
            <person name="Silverstein K.A.T."/>
            <person name="Koren S."/>
            <person name="Bechman K.B."/>
            <person name="Herman A."/>
            <person name="Abrahante J.E."/>
            <person name="Garbe J."/>
        </authorList>
    </citation>
    <scope>NUCLEOTIDE SEQUENCE</scope>
    <source>
        <strain evidence="1">Duluth1</strain>
        <tissue evidence="1">Whole animal</tissue>
    </source>
</reference>
<dbReference type="EMBL" id="JAIWYP010000008">
    <property type="protein sequence ID" value="KAH3782998.1"/>
    <property type="molecule type" value="Genomic_DNA"/>
</dbReference>
<accession>A0A9D4EPF8</accession>
<gene>
    <name evidence="1" type="ORF">DPMN_160924</name>
</gene>
<keyword evidence="2" id="KW-1185">Reference proteome</keyword>
<dbReference type="Proteomes" id="UP000828390">
    <property type="component" value="Unassembled WGS sequence"/>
</dbReference>